<sequence length="1940" mass="218503">MLRGSNSKSSSSSSSVGKDNSVGSGLLHNLKKLTNSSSTTSQNNAINKSDISSPKSQLLTNKLSMDDLKPLNKRTSLNNQNLSQYINGKLPKSQSDSSHLGNVKSNHKYEINENIQDGSSPNHNRSASVQSSAKYSYSRRSSNSTAATRLSRQSTNFSGSTPSVFSQGSYANLSKYMDSNGRLNLDMPTDTHEIESLFEELMYKRNILQALSPDKQRDIMNYDTKKKWMIVKQDLQNELKRIKLKNNNINNSDTTIIPSSMPSSNISERSSVNTMDNNLRTIDTNASNPRIHRKGQKSMSSLSNATTTAPSGVNAEYSKIRSISESSDKTNIAPIHYVRKILSDTLSKNELNDLWVTLRTEQLDWVDAFLEHQGHIAIANNLIRCIYKTAPGSNLSDELIEKEYGFFKCFRVLAMLDQGLYEFTKHKLMMDTLAFGLFSTRVSTRKMALEILVYIINKKNTQRFESVIMSLDRFFRLSENLNMLKIITQFGGAFSRTSPDTQFKIFQAFVISLESTLNGRGKMGSKVGASDDFKVSGGENAILEYCLWALIFINKLCNFSDELNQRVVLRTKFENLGGLRVMTKLKLMDYEKMTVQVENYEDHKLDDFNSLLEMKSSSAQINMQDPTSLIGSLWEVCKGTENEKLLLSLMQHLFLSSSKLVDDKREPAKLSKQLKLMDSLMTNITASEVDEQTHMNLAIQRLYDSMQTDDVARRAILETRTLSKKLEEVTAEKEYLKEKLSKAENGLVGQLELELEQRDNILTKSQRVTKQLQAELEDLKKKHLLEKHEHEVELRKILTIVNTNTDADASLNNSSDKKHNIQKALETELSRTKKDLNNDVKKFGISVQPNKRLRMLRLQMEDIEKEARELEMTNFSEHQKLSLESPAVLNKTKKETKKKSKKKSKSSKSKEENNRKRANAIKKQKLLELRRDLAMIQAETNDVSKFNVDKRVNELFKEKKHEALNRLQMLEKKYKSFEIDFDPNDFKQAQLDSNASYESLDPNFVTKKITDIDRIADELDAFSGDGTSSYSSSSLSDSEKNYYESNAVPTIGPQKGLIDGSSFLESLSEKYGTAQNTEGTSLSPLSPQNRIASLGEKSFMNRFKRKPSSMQFLEELSQKVGGEALGKDNNETSDINNISSEEDNSSNSESELNNEPEVEAIDADLTVSESKGAGAPPPPPPPPPEFPASLLPNATGGSTIPVPPPPPPPPPPPALPASLSPNVTEGSSIPPPPPPQFMGLNKMYRSGDGSQILNESPSLYSKYPRPQKKLKQLHWDKLDDSEGSIWSSAMAEQFADDLYEKGVLHNLEKAFAAREIKSLANKKKEDLDKISFLSRDISQQFGINLHMFGSLTVDELVIKILKCNRDVMNTPSVIEFLSKPEITDVSINLARNYAPYITDWEGVKHVEDAKAPEKSVDGLQRADQIYVQLMVNLQSYWPSRMRAIKVITSYEKEYTELVTKLRRIDSAVSAIQKSDNLTNLFNVILAVGNYMNDSSKQAQGFKLNTLQRLTFIKDSTNSMTFLNYVEKIIRENYPEFNGFIEELEPVLDVVKISVEQLVNDCNEFTQSIMNVERSLEIGNLSDSSKFHPLDKVITKVLPVLPEATKKSDLLTDEVKLTFMEFEALMQKFGEDSGDKFAQNSFFKKFADFINEYKKARAQNLKAEEEVRKYERHKQMVEEQQRKAKEQEKNYMETGVSDSESAEAKGDNRGHMDKLLAQLKNAGPARSDPSSARKRAVMRKKLLSEKDSTSVILDDLNAGDGSIIYSPTTDKVVDTSLGEDEMILKSPTPKSKDNLETDNNSDKSRNDTLTVDDVEQNTDTNAETDITDDGNSNGDGEDEVITDRAKALLMELRGSQTPSKKNSHLDDQREKLRSRRNRRRQTFGEESNSTPSNRLTFVSDENSPTATEFVDADEDTLQENVPNTDTSSTLSKDDSEDTESQ</sequence>
<organism evidence="8 9">
    <name type="scientific">Tetrapisispora phaffii (strain ATCC 24235 / CBS 4417 / NBRC 1672 / NRRL Y-8282 / UCD 70-5)</name>
    <name type="common">Yeast</name>
    <name type="synonym">Fabospora phaffii</name>
    <dbReference type="NCBI Taxonomy" id="1071381"/>
    <lineage>
        <taxon>Eukaryota</taxon>
        <taxon>Fungi</taxon>
        <taxon>Dikarya</taxon>
        <taxon>Ascomycota</taxon>
        <taxon>Saccharomycotina</taxon>
        <taxon>Saccharomycetes</taxon>
        <taxon>Saccharomycetales</taxon>
        <taxon>Saccharomycetaceae</taxon>
        <taxon>Tetrapisispora</taxon>
    </lineage>
</organism>
<dbReference type="RefSeq" id="XP_003684552.1">
    <property type="nucleotide sequence ID" value="XM_003684504.1"/>
</dbReference>
<dbReference type="InterPro" id="IPR014767">
    <property type="entry name" value="DAD_dom"/>
</dbReference>
<feature type="region of interest" description="Disordered" evidence="4">
    <location>
        <begin position="1782"/>
        <end position="1837"/>
    </location>
</feature>
<feature type="compositionally biased region" description="Basic residues" evidence="4">
    <location>
        <begin position="894"/>
        <end position="907"/>
    </location>
</feature>
<evidence type="ECO:0000259" key="6">
    <source>
        <dbReference type="PROSITE" id="PS51232"/>
    </source>
</evidence>
<keyword evidence="1 3" id="KW-0175">Coiled coil</keyword>
<dbReference type="Pfam" id="PF02181">
    <property type="entry name" value="FH2"/>
    <property type="match status" value="1"/>
</dbReference>
<proteinExistence type="inferred from homology"/>
<dbReference type="InterPro" id="IPR011989">
    <property type="entry name" value="ARM-like"/>
</dbReference>
<feature type="region of interest" description="Disordered" evidence="4">
    <location>
        <begin position="34"/>
        <end position="53"/>
    </location>
</feature>
<dbReference type="GO" id="GO:1903475">
    <property type="term" value="P:mitotic actomyosin contractile ring assembly"/>
    <property type="evidence" value="ECO:0007669"/>
    <property type="project" value="EnsemblFungi"/>
</dbReference>
<feature type="compositionally biased region" description="Acidic residues" evidence="4">
    <location>
        <begin position="1152"/>
        <end position="1162"/>
    </location>
</feature>
<dbReference type="Gene3D" id="6.10.30.50">
    <property type="match status" value="1"/>
</dbReference>
<dbReference type="eggNOG" id="KOG1922">
    <property type="taxonomic scope" value="Eukaryota"/>
</dbReference>
<feature type="coiled-coil region" evidence="3">
    <location>
        <begin position="225"/>
        <end position="252"/>
    </location>
</feature>
<feature type="compositionally biased region" description="Polar residues" evidence="4">
    <location>
        <begin position="297"/>
        <end position="310"/>
    </location>
</feature>
<dbReference type="KEGG" id="tpf:TPHA_0B04490"/>
<feature type="compositionally biased region" description="Polar residues" evidence="4">
    <location>
        <begin position="1883"/>
        <end position="1905"/>
    </location>
</feature>
<feature type="compositionally biased region" description="Polar residues" evidence="4">
    <location>
        <begin position="279"/>
        <end position="288"/>
    </location>
</feature>
<feature type="compositionally biased region" description="Basic and acidic residues" evidence="4">
    <location>
        <begin position="1789"/>
        <end position="1805"/>
    </location>
</feature>
<feature type="region of interest" description="Disordered" evidence="4">
    <location>
        <begin position="279"/>
        <end position="310"/>
    </location>
</feature>
<dbReference type="SMART" id="SM01139">
    <property type="entry name" value="Drf_FH3"/>
    <property type="match status" value="1"/>
</dbReference>
<dbReference type="Pfam" id="PF06367">
    <property type="entry name" value="Drf_FH3"/>
    <property type="match status" value="1"/>
</dbReference>
<evidence type="ECO:0000256" key="2">
    <source>
        <dbReference type="ARBA" id="ARBA00037935"/>
    </source>
</evidence>
<dbReference type="PANTHER" id="PTHR47102:SF2">
    <property type="entry name" value="PROTEIN BNI1"/>
    <property type="match status" value="1"/>
</dbReference>
<evidence type="ECO:0000259" key="7">
    <source>
        <dbReference type="PROSITE" id="PS51444"/>
    </source>
</evidence>
<reference evidence="8 9" key="1">
    <citation type="journal article" date="2011" name="Proc. Natl. Acad. Sci. U.S.A.">
        <title>Evolutionary erosion of yeast sex chromosomes by mating-type switching accidents.</title>
        <authorList>
            <person name="Gordon J.L."/>
            <person name="Armisen D."/>
            <person name="Proux-Wera E."/>
            <person name="Oheigeartaigh S.S."/>
            <person name="Byrne K.P."/>
            <person name="Wolfe K.H."/>
        </authorList>
    </citation>
    <scope>NUCLEOTIDE SEQUENCE [LARGE SCALE GENOMIC DNA]</scope>
    <source>
        <strain evidence="9">ATCC 24235 / CBS 4417 / NBRC 1672 / NRRL Y-8282 / UCD 70-5</strain>
    </source>
</reference>
<feature type="compositionally biased region" description="Low complexity" evidence="4">
    <location>
        <begin position="131"/>
        <end position="152"/>
    </location>
</feature>
<feature type="compositionally biased region" description="Basic and acidic residues" evidence="4">
    <location>
        <begin position="1671"/>
        <end position="1690"/>
    </location>
</feature>
<evidence type="ECO:0000256" key="3">
    <source>
        <dbReference type="SAM" id="Coils"/>
    </source>
</evidence>
<dbReference type="OMA" id="QLEMTNF"/>
<dbReference type="GO" id="GO:0005935">
    <property type="term" value="C:cellular bud neck"/>
    <property type="evidence" value="ECO:0007669"/>
    <property type="project" value="EnsemblFungi"/>
</dbReference>
<feature type="compositionally biased region" description="Basic residues" evidence="4">
    <location>
        <begin position="1731"/>
        <end position="1740"/>
    </location>
</feature>
<dbReference type="InterPro" id="IPR051661">
    <property type="entry name" value="Actin_filament_regulator"/>
</dbReference>
<evidence type="ECO:0000259" key="5">
    <source>
        <dbReference type="PROSITE" id="PS51231"/>
    </source>
</evidence>
<feature type="compositionally biased region" description="Polar residues" evidence="4">
    <location>
        <begin position="153"/>
        <end position="163"/>
    </location>
</feature>
<feature type="domain" description="DAD" evidence="5">
    <location>
        <begin position="1705"/>
        <end position="1736"/>
    </location>
</feature>
<dbReference type="InterPro" id="IPR016024">
    <property type="entry name" value="ARM-type_fold"/>
</dbReference>
<gene>
    <name evidence="8" type="primary">TPHA0B04490</name>
    <name evidence="8" type="ordered locus">TPHA_0B04490</name>
</gene>
<dbReference type="PROSITE" id="PS51444">
    <property type="entry name" value="FH2"/>
    <property type="match status" value="1"/>
</dbReference>
<dbReference type="SUPFAM" id="SSF101447">
    <property type="entry name" value="Formin homology 2 domain (FH2 domain)"/>
    <property type="match status" value="1"/>
</dbReference>
<dbReference type="GO" id="GO:0005522">
    <property type="term" value="F:profilin binding"/>
    <property type="evidence" value="ECO:0007669"/>
    <property type="project" value="EnsemblFungi"/>
</dbReference>
<feature type="domain" description="FH2" evidence="7">
    <location>
        <begin position="1260"/>
        <end position="1678"/>
    </location>
</feature>
<feature type="region of interest" description="Disordered" evidence="4">
    <location>
        <begin position="1851"/>
        <end position="1940"/>
    </location>
</feature>
<dbReference type="PANTHER" id="PTHR47102">
    <property type="entry name" value="PROTEIN BNI1"/>
    <property type="match status" value="1"/>
</dbReference>
<dbReference type="GO" id="GO:0032153">
    <property type="term" value="C:cell division site"/>
    <property type="evidence" value="ECO:0007669"/>
    <property type="project" value="EnsemblFungi"/>
</dbReference>
<dbReference type="Gene3D" id="1.25.10.10">
    <property type="entry name" value="Leucine-rich Repeat Variant"/>
    <property type="match status" value="1"/>
</dbReference>
<feature type="compositionally biased region" description="Low complexity" evidence="4">
    <location>
        <begin position="34"/>
        <end position="44"/>
    </location>
</feature>
<dbReference type="Gene3D" id="1.20.58.2220">
    <property type="entry name" value="Formin, FH2 domain"/>
    <property type="match status" value="1"/>
</dbReference>
<dbReference type="EMBL" id="HE612857">
    <property type="protein sequence ID" value="CCE62118.1"/>
    <property type="molecule type" value="Genomic_DNA"/>
</dbReference>
<feature type="region of interest" description="Disordered" evidence="4">
    <location>
        <begin position="1671"/>
        <end position="1707"/>
    </location>
</feature>
<dbReference type="GO" id="GO:0000133">
    <property type="term" value="C:polarisome"/>
    <property type="evidence" value="ECO:0007669"/>
    <property type="project" value="EnsemblFungi"/>
</dbReference>
<dbReference type="InterPro" id="IPR014768">
    <property type="entry name" value="GBD/FH3_dom"/>
</dbReference>
<dbReference type="SMART" id="SM00498">
    <property type="entry name" value="FH2"/>
    <property type="match status" value="1"/>
</dbReference>
<feature type="region of interest" description="Disordered" evidence="4">
    <location>
        <begin position="1"/>
        <end position="26"/>
    </location>
</feature>
<dbReference type="GO" id="GO:0003779">
    <property type="term" value="F:actin binding"/>
    <property type="evidence" value="ECO:0007669"/>
    <property type="project" value="InterPro"/>
</dbReference>
<dbReference type="HOGENOM" id="CLU_001313_1_0_1"/>
<feature type="compositionally biased region" description="Polar residues" evidence="4">
    <location>
        <begin position="113"/>
        <end position="130"/>
    </location>
</feature>
<dbReference type="GO" id="GO:0071474">
    <property type="term" value="P:cellular hyperosmotic response"/>
    <property type="evidence" value="ECO:0007669"/>
    <property type="project" value="EnsemblFungi"/>
</dbReference>
<feature type="region of interest" description="Disordered" evidence="4">
    <location>
        <begin position="1719"/>
        <end position="1740"/>
    </location>
</feature>
<protein>
    <recommendedName>
        <fullName evidence="10">FH2 domain-containing protein</fullName>
    </recommendedName>
</protein>
<dbReference type="SMART" id="SM01140">
    <property type="entry name" value="Drf_GBD"/>
    <property type="match status" value="1"/>
</dbReference>
<feature type="compositionally biased region" description="Pro residues" evidence="4">
    <location>
        <begin position="1201"/>
        <end position="1215"/>
    </location>
</feature>
<dbReference type="GO" id="GO:0005884">
    <property type="term" value="C:actin filament"/>
    <property type="evidence" value="ECO:0007669"/>
    <property type="project" value="EnsemblFungi"/>
</dbReference>
<comment type="similarity">
    <text evidence="2">Belongs to the formin homology family. BNI1 subfamily.</text>
</comment>
<feature type="domain" description="GBD/FH3" evidence="6">
    <location>
        <begin position="186"/>
        <end position="692"/>
    </location>
</feature>
<feature type="region of interest" description="Disordered" evidence="4">
    <location>
        <begin position="113"/>
        <end position="163"/>
    </location>
</feature>
<name>G8BQ37_TETPH</name>
<evidence type="ECO:0000313" key="9">
    <source>
        <dbReference type="Proteomes" id="UP000005666"/>
    </source>
</evidence>
<dbReference type="GO" id="GO:0042802">
    <property type="term" value="F:identical protein binding"/>
    <property type="evidence" value="ECO:0007669"/>
    <property type="project" value="EnsemblFungi"/>
</dbReference>
<dbReference type="GO" id="GO:0043332">
    <property type="term" value="C:mating projection tip"/>
    <property type="evidence" value="ECO:0007669"/>
    <property type="project" value="EnsemblFungi"/>
</dbReference>
<dbReference type="GeneID" id="11534738"/>
<dbReference type="InterPro" id="IPR010472">
    <property type="entry name" value="FH3_dom"/>
</dbReference>
<dbReference type="GO" id="GO:0005829">
    <property type="term" value="C:cytosol"/>
    <property type="evidence" value="ECO:0007669"/>
    <property type="project" value="EnsemblFungi"/>
</dbReference>
<dbReference type="Gene3D" id="1.10.238.150">
    <property type="entry name" value="Formin, FH3 diaphanous domain"/>
    <property type="match status" value="1"/>
</dbReference>
<dbReference type="OrthoDB" id="1104827at2759"/>
<dbReference type="GO" id="GO:0000132">
    <property type="term" value="P:establishment of mitotic spindle orientation"/>
    <property type="evidence" value="ECO:0007669"/>
    <property type="project" value="EnsemblFungi"/>
</dbReference>
<dbReference type="GO" id="GO:0000131">
    <property type="term" value="C:incipient cellular bud site"/>
    <property type="evidence" value="ECO:0007669"/>
    <property type="project" value="EnsemblFungi"/>
</dbReference>
<feature type="compositionally biased region" description="Low complexity" evidence="4">
    <location>
        <begin position="1"/>
        <end position="25"/>
    </location>
</feature>
<dbReference type="GO" id="GO:0070649">
    <property type="term" value="P:formin-nucleated actin cable assembly"/>
    <property type="evidence" value="ECO:0007669"/>
    <property type="project" value="EnsemblFungi"/>
</dbReference>
<dbReference type="InterPro" id="IPR042201">
    <property type="entry name" value="FH2_Formin_sf"/>
</dbReference>
<feature type="compositionally biased region" description="Pro residues" evidence="4">
    <location>
        <begin position="1175"/>
        <end position="1186"/>
    </location>
</feature>
<dbReference type="GO" id="GO:0045010">
    <property type="term" value="P:actin nucleation"/>
    <property type="evidence" value="ECO:0007669"/>
    <property type="project" value="EnsemblFungi"/>
</dbReference>
<dbReference type="STRING" id="1071381.G8BQ37"/>
<dbReference type="FunFam" id="1.20.58.2220:FF:000006">
    <property type="entry name" value="Cytokinesis protein sepA"/>
    <property type="match status" value="1"/>
</dbReference>
<dbReference type="GO" id="GO:0007118">
    <property type="term" value="P:budding cell apical bud growth"/>
    <property type="evidence" value="ECO:0007669"/>
    <property type="project" value="EnsemblFungi"/>
</dbReference>
<dbReference type="SUPFAM" id="SSF48371">
    <property type="entry name" value="ARM repeat"/>
    <property type="match status" value="1"/>
</dbReference>
<dbReference type="Proteomes" id="UP000005666">
    <property type="component" value="Chromosome 2"/>
</dbReference>
<dbReference type="GO" id="GO:0005934">
    <property type="term" value="C:cellular bud tip"/>
    <property type="evidence" value="ECO:0007669"/>
    <property type="project" value="EnsemblFungi"/>
</dbReference>
<dbReference type="InterPro" id="IPR010473">
    <property type="entry name" value="GTPase-bd"/>
</dbReference>
<dbReference type="GO" id="GO:0051016">
    <property type="term" value="P:barbed-end actin filament capping"/>
    <property type="evidence" value="ECO:0007669"/>
    <property type="project" value="EnsemblFungi"/>
</dbReference>
<keyword evidence="9" id="KW-1185">Reference proteome</keyword>
<evidence type="ECO:0000256" key="1">
    <source>
        <dbReference type="ARBA" id="ARBA00023054"/>
    </source>
</evidence>
<evidence type="ECO:0008006" key="10">
    <source>
        <dbReference type="Google" id="ProtNLM"/>
    </source>
</evidence>
<dbReference type="Pfam" id="PF06371">
    <property type="entry name" value="Drf_GBD"/>
    <property type="match status" value="1"/>
</dbReference>
<dbReference type="FunFam" id="6.10.30.50:FF:000001">
    <property type="entry name" value="Cytokinesis sepA protein"/>
    <property type="match status" value="1"/>
</dbReference>
<dbReference type="GO" id="GO:0031267">
    <property type="term" value="F:small GTPase binding"/>
    <property type="evidence" value="ECO:0007669"/>
    <property type="project" value="InterPro"/>
</dbReference>
<feature type="region of interest" description="Disordered" evidence="4">
    <location>
        <begin position="1120"/>
        <end position="1250"/>
    </location>
</feature>
<dbReference type="PROSITE" id="PS51231">
    <property type="entry name" value="DAD"/>
    <property type="match status" value="1"/>
</dbReference>
<evidence type="ECO:0000313" key="8">
    <source>
        <dbReference type="EMBL" id="CCE62118.1"/>
    </source>
</evidence>
<feature type="region of interest" description="Disordered" evidence="4">
    <location>
        <begin position="877"/>
        <end position="920"/>
    </location>
</feature>
<dbReference type="PROSITE" id="PS51232">
    <property type="entry name" value="GBD_FH3"/>
    <property type="match status" value="1"/>
</dbReference>
<feature type="coiled-coil region" evidence="3">
    <location>
        <begin position="719"/>
        <end position="789"/>
    </location>
</feature>
<dbReference type="InterPro" id="IPR015425">
    <property type="entry name" value="FH2_Formin"/>
</dbReference>
<feature type="compositionally biased region" description="Basic residues" evidence="4">
    <location>
        <begin position="1871"/>
        <end position="1880"/>
    </location>
</feature>
<accession>G8BQ37</accession>
<dbReference type="GO" id="GO:0032880">
    <property type="term" value="P:regulation of protein localization"/>
    <property type="evidence" value="ECO:0007669"/>
    <property type="project" value="EnsemblFungi"/>
</dbReference>
<evidence type="ECO:0000256" key="4">
    <source>
        <dbReference type="SAM" id="MobiDB-lite"/>
    </source>
</evidence>